<comment type="caution">
    <text evidence="1">The sequence shown here is derived from an EMBL/GenBank/DDBJ whole genome shotgun (WGS) entry which is preliminary data.</text>
</comment>
<protein>
    <submittedName>
        <fullName evidence="1">Flavodoxin</fullName>
    </submittedName>
</protein>
<proteinExistence type="predicted"/>
<evidence type="ECO:0000313" key="1">
    <source>
        <dbReference type="EMBL" id="OXE30129.1"/>
    </source>
</evidence>
<accession>A0A227J4U1</accession>
<name>A0A227J4U1_VIBPH</name>
<organism evidence="1 2">
    <name type="scientific">Vibrio parahaemolyticus</name>
    <dbReference type="NCBI Taxonomy" id="670"/>
    <lineage>
        <taxon>Bacteria</taxon>
        <taxon>Pseudomonadati</taxon>
        <taxon>Pseudomonadota</taxon>
        <taxon>Gammaproteobacteria</taxon>
        <taxon>Vibrionales</taxon>
        <taxon>Vibrionaceae</taxon>
        <taxon>Vibrio</taxon>
    </lineage>
</organism>
<dbReference type="Proteomes" id="UP000214596">
    <property type="component" value="Unassembled WGS sequence"/>
</dbReference>
<dbReference type="STRING" id="670.ACZ92_07335"/>
<reference evidence="1 2" key="1">
    <citation type="journal article" date="2017" name="Appl. Environ. Microbiol.">
        <title>Parallel evolution of two clades of a major Atlantic endemic Vibrio parahaemolyticus pathogen lineage by independent acquisition of related pathogenicity islands.</title>
        <authorList>
            <person name="Xu F."/>
            <person name="Gonzalez-Escalona N."/>
            <person name="Drees K.P."/>
            <person name="Sebra R.P."/>
            <person name="Cooper V.S."/>
            <person name="Jones S.H."/>
            <person name="Whistler C.A."/>
        </authorList>
    </citation>
    <scope>NUCLEOTIDE SEQUENCE [LARGE SCALE GENOMIC DNA]</scope>
    <source>
        <strain evidence="1 2">MAVP-3</strain>
    </source>
</reference>
<dbReference type="AlphaFoldDB" id="A0A227J4U1"/>
<dbReference type="EMBL" id="NIXT01002531">
    <property type="protein sequence ID" value="OXE30129.1"/>
    <property type="molecule type" value="Genomic_DNA"/>
</dbReference>
<gene>
    <name evidence="1" type="ORF">CA163_24975</name>
</gene>
<sequence length="52" mass="6055">MNEQQLASIERKNAWLHDLVEVEFPTPESLKGRETYFQATNAQEYQIVAKDS</sequence>
<evidence type="ECO:0000313" key="2">
    <source>
        <dbReference type="Proteomes" id="UP000214596"/>
    </source>
</evidence>
<feature type="non-terminal residue" evidence="1">
    <location>
        <position position="52"/>
    </location>
</feature>